<feature type="compositionally biased region" description="Basic and acidic residues" evidence="1">
    <location>
        <begin position="7"/>
        <end position="32"/>
    </location>
</feature>
<dbReference type="VEuPathDB" id="FungiDB:An18g02080"/>
<protein>
    <submittedName>
        <fullName evidence="2">Uncharacterized protein</fullName>
    </submittedName>
</protein>
<name>A0AAJ8E2W7_ASPNG</name>
<dbReference type="GeneID" id="84593658"/>
<dbReference type="RefSeq" id="XP_059605017.1">
    <property type="nucleotide sequence ID" value="XM_059745630.1"/>
</dbReference>
<reference evidence="2" key="2">
    <citation type="submission" date="2025-08" db="UniProtKB">
        <authorList>
            <consortium name="RefSeq"/>
        </authorList>
    </citation>
    <scope>IDENTIFICATION</scope>
</reference>
<evidence type="ECO:0000256" key="1">
    <source>
        <dbReference type="SAM" id="MobiDB-lite"/>
    </source>
</evidence>
<evidence type="ECO:0000313" key="2">
    <source>
        <dbReference type="RefSeq" id="XP_059605017.1"/>
    </source>
</evidence>
<reference evidence="2" key="1">
    <citation type="submission" date="2025-02" db="EMBL/GenBank/DDBJ databases">
        <authorList>
            <consortium name="NCBI Genome Project"/>
        </authorList>
    </citation>
    <scope>NUCLEOTIDE SEQUENCE</scope>
</reference>
<proteinExistence type="predicted"/>
<dbReference type="KEGG" id="ang:An18g02080"/>
<gene>
    <name evidence="2" type="ORF">An18g02080</name>
</gene>
<organism evidence="2">
    <name type="scientific">Aspergillus niger</name>
    <dbReference type="NCBI Taxonomy" id="5061"/>
    <lineage>
        <taxon>Eukaryota</taxon>
        <taxon>Fungi</taxon>
        <taxon>Dikarya</taxon>
        <taxon>Ascomycota</taxon>
        <taxon>Pezizomycotina</taxon>
        <taxon>Eurotiomycetes</taxon>
        <taxon>Eurotiomycetidae</taxon>
        <taxon>Eurotiales</taxon>
        <taxon>Aspergillaceae</taxon>
        <taxon>Aspergillus</taxon>
        <taxon>Aspergillus subgen. Circumdati</taxon>
    </lineage>
</organism>
<dbReference type="AlphaFoldDB" id="A0AAJ8E2W7"/>
<sequence length="403" mass="44210">MMIIGEPEDRGKRQTEKEKRSLSPEPPDEKAKSGGGLGYLLVTIRNLTRPALHSPERERAIPDWPDQQKNWSSRFQPVHLVLFVTLPRVRSAQVGRYSAKWSQVSIKATKGEKWSTPWSTWWRISAAIPLWIGTKNTRIALCMPNGGPSKPCTSRPPFPKTTLTGSKEENALVADHESSIESGMNWDSDGIQGCQIFPIWPCKKEIGIAPASSCAYRAAIIPCADLIGVEPKAKRGWIIAMAGANASQRLFSIPLVGQTSEFTECLVTRSDIGDVPDRVVSCTFIDFSNSLCGSEPTLVRKAEAPTAAWPLHLSRHKFGMLILSDISQLRQGYPGESFPTVFCRAGLPSEGKLVTACCLIRCLSTIDRRSNTKADMGRVLLCTACPPGERRSTGGRIAQPVPD</sequence>
<accession>A0AAJ8E2W7</accession>
<feature type="region of interest" description="Disordered" evidence="1">
    <location>
        <begin position="1"/>
        <end position="36"/>
    </location>
</feature>